<name>A0A323VDS6_9ACTN</name>
<proteinExistence type="predicted"/>
<evidence type="ECO:0000313" key="3">
    <source>
        <dbReference type="Proteomes" id="UP000247602"/>
    </source>
</evidence>
<sequence length="158" mass="17278">MLELGKNGSHGTERGTLPVLSGDAVVATLRASSWKEAATADVQGRSWEFRRAGSRELTGRWSVDPEDAVRLRARQLSMWKGTWAVELDGLPVEVVSTSWWKHSHRYSAQGRLLADSGSTGGWSPRPTLTPAEGLLLDHAVFLLWFELVLSRRAAAAAA</sequence>
<protein>
    <submittedName>
        <fullName evidence="2">Uncharacterized protein</fullName>
    </submittedName>
</protein>
<organism evidence="2 3">
    <name type="scientific">Modestobacter versicolor</name>
    <dbReference type="NCBI Taxonomy" id="429133"/>
    <lineage>
        <taxon>Bacteria</taxon>
        <taxon>Bacillati</taxon>
        <taxon>Actinomycetota</taxon>
        <taxon>Actinomycetes</taxon>
        <taxon>Geodermatophilales</taxon>
        <taxon>Geodermatophilaceae</taxon>
        <taxon>Modestobacter</taxon>
    </lineage>
</organism>
<dbReference type="Proteomes" id="UP000580718">
    <property type="component" value="Unassembled WGS sequence"/>
</dbReference>
<dbReference type="RefSeq" id="WP_110550845.1">
    <property type="nucleotide sequence ID" value="NZ_JACIBU010000001.1"/>
</dbReference>
<reference evidence="1 4" key="2">
    <citation type="submission" date="2020-08" db="EMBL/GenBank/DDBJ databases">
        <title>Sequencing the genomes of 1000 actinobacteria strains.</title>
        <authorList>
            <person name="Klenk H.-P."/>
        </authorList>
    </citation>
    <scope>NUCLEOTIDE SEQUENCE [LARGE SCALE GENOMIC DNA]</scope>
    <source>
        <strain evidence="1 4">DSM 16678</strain>
    </source>
</reference>
<keyword evidence="3" id="KW-1185">Reference proteome</keyword>
<dbReference type="OrthoDB" id="5187577at2"/>
<dbReference type="AlphaFoldDB" id="A0A323VDS6"/>
<dbReference type="Proteomes" id="UP000247602">
    <property type="component" value="Unassembled WGS sequence"/>
</dbReference>
<gene>
    <name evidence="2" type="ORF">DMO24_02890</name>
    <name evidence="1" type="ORF">FHX36_001590</name>
</gene>
<evidence type="ECO:0000313" key="1">
    <source>
        <dbReference type="EMBL" id="MBB3675855.1"/>
    </source>
</evidence>
<dbReference type="EMBL" id="QKNV01000018">
    <property type="protein sequence ID" value="PZA22829.1"/>
    <property type="molecule type" value="Genomic_DNA"/>
</dbReference>
<reference evidence="2 3" key="1">
    <citation type="submission" date="2018-06" db="EMBL/GenBank/DDBJ databases">
        <title>Draft genome sequence of Modestobacter versicolor CP153-2.</title>
        <authorList>
            <person name="Gundlapally S.R."/>
        </authorList>
    </citation>
    <scope>NUCLEOTIDE SEQUENCE [LARGE SCALE GENOMIC DNA]</scope>
    <source>
        <strain evidence="2 3">CP153-2</strain>
    </source>
</reference>
<evidence type="ECO:0000313" key="4">
    <source>
        <dbReference type="Proteomes" id="UP000580718"/>
    </source>
</evidence>
<comment type="caution">
    <text evidence="2">The sequence shown here is derived from an EMBL/GenBank/DDBJ whole genome shotgun (WGS) entry which is preliminary data.</text>
</comment>
<accession>A0A323VDS6</accession>
<dbReference type="EMBL" id="JACIBU010000001">
    <property type="protein sequence ID" value="MBB3675855.1"/>
    <property type="molecule type" value="Genomic_DNA"/>
</dbReference>
<evidence type="ECO:0000313" key="2">
    <source>
        <dbReference type="EMBL" id="PZA22829.1"/>
    </source>
</evidence>